<evidence type="ECO:0000313" key="2">
    <source>
        <dbReference type="EMBL" id="KKN52328.1"/>
    </source>
</evidence>
<dbReference type="EMBL" id="LAZR01001024">
    <property type="protein sequence ID" value="KKN52328.1"/>
    <property type="molecule type" value="Genomic_DNA"/>
</dbReference>
<gene>
    <name evidence="2" type="ORF">LCGC14_0613740</name>
</gene>
<dbReference type="Gene3D" id="3.40.1380.20">
    <property type="entry name" value="Pyruvate kinase, C-terminal domain"/>
    <property type="match status" value="1"/>
</dbReference>
<name>A0A0F9UFF9_9ZZZZ</name>
<proteinExistence type="predicted"/>
<evidence type="ECO:0000259" key="1">
    <source>
        <dbReference type="Pfam" id="PF02887"/>
    </source>
</evidence>
<organism evidence="2">
    <name type="scientific">marine sediment metagenome</name>
    <dbReference type="NCBI Taxonomy" id="412755"/>
    <lineage>
        <taxon>unclassified sequences</taxon>
        <taxon>metagenomes</taxon>
        <taxon>ecological metagenomes</taxon>
    </lineage>
</organism>
<dbReference type="Pfam" id="PF02887">
    <property type="entry name" value="PK_C"/>
    <property type="match status" value="1"/>
</dbReference>
<dbReference type="AlphaFoldDB" id="A0A0F9UFF9"/>
<dbReference type="SUPFAM" id="SSF52935">
    <property type="entry name" value="PK C-terminal domain-like"/>
    <property type="match status" value="1"/>
</dbReference>
<comment type="caution">
    <text evidence="2">The sequence shown here is derived from an EMBL/GenBank/DDBJ whole genome shotgun (WGS) entry which is preliminary data.</text>
</comment>
<dbReference type="InterPro" id="IPR015074">
    <property type="entry name" value="DUF1867"/>
</dbReference>
<dbReference type="InterPro" id="IPR015795">
    <property type="entry name" value="Pyrv_Knase_C"/>
</dbReference>
<accession>A0A0F9UFF9</accession>
<feature type="domain" description="Pyruvate kinase C-terminal" evidence="1">
    <location>
        <begin position="31"/>
        <end position="171"/>
    </location>
</feature>
<protein>
    <recommendedName>
        <fullName evidence="1">Pyruvate kinase C-terminal domain-containing protein</fullName>
    </recommendedName>
</protein>
<reference evidence="2" key="1">
    <citation type="journal article" date="2015" name="Nature">
        <title>Complex archaea that bridge the gap between prokaryotes and eukaryotes.</title>
        <authorList>
            <person name="Spang A."/>
            <person name="Saw J.H."/>
            <person name="Jorgensen S.L."/>
            <person name="Zaremba-Niedzwiedzka K."/>
            <person name="Martijn J."/>
            <person name="Lind A.E."/>
            <person name="van Eijk R."/>
            <person name="Schleper C."/>
            <person name="Guy L."/>
            <person name="Ettema T.J."/>
        </authorList>
    </citation>
    <scope>NUCLEOTIDE SEQUENCE</scope>
</reference>
<dbReference type="PIRSF" id="PIRSF016138">
    <property type="entry name" value="UCP016138"/>
    <property type="match status" value="1"/>
</dbReference>
<sequence>MSALNKSDSSVLSGSCVYFKRTGRENTGKTLEVAAKKAEELGIQNVLVATTSGETGLMATNIFAVKNLIMVSHSTGFAKPDYQEFLPEFRKKIEEAGVKILTCQHAFGGVGRAVRKKLGTYELEEIIAYTLRIFGEGTKVAVEIALMAADAGFIPTSEPCISVGGTGRGADTAILLKPAHAQNFFDLRIMEILAKPRLEEL</sequence>
<dbReference type="InterPro" id="IPR036918">
    <property type="entry name" value="Pyrv_Knase_C_sf"/>
</dbReference>